<feature type="non-terminal residue" evidence="1">
    <location>
        <position position="1"/>
    </location>
</feature>
<feature type="non-terminal residue" evidence="1">
    <location>
        <position position="77"/>
    </location>
</feature>
<keyword evidence="2" id="KW-1185">Reference proteome</keyword>
<comment type="caution">
    <text evidence="1">The sequence shown here is derived from an EMBL/GenBank/DDBJ whole genome shotgun (WGS) entry which is preliminary data.</text>
</comment>
<protein>
    <submittedName>
        <fullName evidence="1">Uncharacterized protein</fullName>
    </submittedName>
</protein>
<reference evidence="1 2" key="1">
    <citation type="journal article" date="2021" name="Nat. Plants">
        <title>The Taxus genome provides insights into paclitaxel biosynthesis.</title>
        <authorList>
            <person name="Xiong X."/>
            <person name="Gou J."/>
            <person name="Liao Q."/>
            <person name="Li Y."/>
            <person name="Zhou Q."/>
            <person name="Bi G."/>
            <person name="Li C."/>
            <person name="Du R."/>
            <person name="Wang X."/>
            <person name="Sun T."/>
            <person name="Guo L."/>
            <person name="Liang H."/>
            <person name="Lu P."/>
            <person name="Wu Y."/>
            <person name="Zhang Z."/>
            <person name="Ro D.K."/>
            <person name="Shang Y."/>
            <person name="Huang S."/>
            <person name="Yan J."/>
        </authorList>
    </citation>
    <scope>NUCLEOTIDE SEQUENCE [LARGE SCALE GENOMIC DNA]</scope>
    <source>
        <strain evidence="1">Ta-2019</strain>
    </source>
</reference>
<organism evidence="1 2">
    <name type="scientific">Taxus chinensis</name>
    <name type="common">Chinese yew</name>
    <name type="synonym">Taxus wallichiana var. chinensis</name>
    <dbReference type="NCBI Taxonomy" id="29808"/>
    <lineage>
        <taxon>Eukaryota</taxon>
        <taxon>Viridiplantae</taxon>
        <taxon>Streptophyta</taxon>
        <taxon>Embryophyta</taxon>
        <taxon>Tracheophyta</taxon>
        <taxon>Spermatophyta</taxon>
        <taxon>Pinopsida</taxon>
        <taxon>Pinidae</taxon>
        <taxon>Conifers II</taxon>
        <taxon>Cupressales</taxon>
        <taxon>Taxaceae</taxon>
        <taxon>Taxus</taxon>
    </lineage>
</organism>
<evidence type="ECO:0000313" key="2">
    <source>
        <dbReference type="Proteomes" id="UP000824469"/>
    </source>
</evidence>
<dbReference type="AlphaFoldDB" id="A0AA38CK24"/>
<evidence type="ECO:0000313" key="1">
    <source>
        <dbReference type="EMBL" id="KAH9301412.1"/>
    </source>
</evidence>
<name>A0AA38CK24_TAXCH</name>
<proteinExistence type="predicted"/>
<gene>
    <name evidence="1" type="ORF">KI387_012995</name>
</gene>
<sequence length="77" mass="8462">RWLIFAISSLPNGMGMQEEGWVETQLICHFFVKAKDGGETSCFFGGGGISTPATCGGDEDHLEGKRKEELRWGGRLK</sequence>
<dbReference type="EMBL" id="JAHRHJ020000009">
    <property type="protein sequence ID" value="KAH9301412.1"/>
    <property type="molecule type" value="Genomic_DNA"/>
</dbReference>
<dbReference type="Proteomes" id="UP000824469">
    <property type="component" value="Unassembled WGS sequence"/>
</dbReference>
<accession>A0AA38CK24</accession>